<keyword evidence="1" id="KW-1133">Transmembrane helix</keyword>
<gene>
    <name evidence="2" type="ORF">HLVA_13680</name>
</gene>
<evidence type="ECO:0000256" key="1">
    <source>
        <dbReference type="SAM" id="Phobius"/>
    </source>
</evidence>
<name>A0AAU9DU71_9FUSO</name>
<protein>
    <submittedName>
        <fullName evidence="2">Uncharacterized protein</fullName>
    </submittedName>
</protein>
<accession>A0AAU9DU71</accession>
<keyword evidence="1" id="KW-0472">Membrane</keyword>
<keyword evidence="1" id="KW-0812">Transmembrane</keyword>
<dbReference type="RefSeq" id="WP_307903654.1">
    <property type="nucleotide sequence ID" value="NZ_AP027059.1"/>
</dbReference>
<reference evidence="2 3" key="1">
    <citation type="submission" date="2022-11" db="EMBL/GenBank/DDBJ databases">
        <title>Haliovirga abyssi gen. nov., sp. nov., a mesophilic fermentative bacterium isolated from the Iheya North hydrothermal field and the proposal of Haliovirgaceae fam. nov.</title>
        <authorList>
            <person name="Miyazaki U."/>
            <person name="Tame A."/>
            <person name="Miyazaki J."/>
            <person name="Takai K."/>
            <person name="Sawayama S."/>
            <person name="Kitajima M."/>
            <person name="Okamoto A."/>
            <person name="Nakagawa S."/>
        </authorList>
    </citation>
    <scope>NUCLEOTIDE SEQUENCE [LARGE SCALE GENOMIC DNA]</scope>
    <source>
        <strain evidence="2 3">IC12</strain>
    </source>
</reference>
<dbReference type="AlphaFoldDB" id="A0AAU9DU71"/>
<dbReference type="KEGG" id="haby:HLVA_13680"/>
<dbReference type="Proteomes" id="UP001321582">
    <property type="component" value="Chromosome"/>
</dbReference>
<keyword evidence="3" id="KW-1185">Reference proteome</keyword>
<feature type="transmembrane region" description="Helical" evidence="1">
    <location>
        <begin position="7"/>
        <end position="25"/>
    </location>
</feature>
<dbReference type="EMBL" id="AP027059">
    <property type="protein sequence ID" value="BDU50799.1"/>
    <property type="molecule type" value="Genomic_DNA"/>
</dbReference>
<proteinExistence type="predicted"/>
<evidence type="ECO:0000313" key="2">
    <source>
        <dbReference type="EMBL" id="BDU50799.1"/>
    </source>
</evidence>
<evidence type="ECO:0000313" key="3">
    <source>
        <dbReference type="Proteomes" id="UP001321582"/>
    </source>
</evidence>
<organism evidence="2 3">
    <name type="scientific">Haliovirga abyssi</name>
    <dbReference type="NCBI Taxonomy" id="2996794"/>
    <lineage>
        <taxon>Bacteria</taxon>
        <taxon>Fusobacteriati</taxon>
        <taxon>Fusobacteriota</taxon>
        <taxon>Fusobacteriia</taxon>
        <taxon>Fusobacteriales</taxon>
        <taxon>Haliovirgaceae</taxon>
        <taxon>Haliovirga</taxon>
    </lineage>
</organism>
<sequence length="44" mass="5309">MKISDKILFYIFLICLFLIVVFNWSNKPFYSDNHIKDEVIVTLK</sequence>